<evidence type="ECO:0000256" key="6">
    <source>
        <dbReference type="SAM" id="Phobius"/>
    </source>
</evidence>
<evidence type="ECO:0000259" key="7">
    <source>
        <dbReference type="PROSITE" id="PS50042"/>
    </source>
</evidence>
<dbReference type="Pfam" id="PF01740">
    <property type="entry name" value="STAS"/>
    <property type="match status" value="1"/>
</dbReference>
<gene>
    <name evidence="10" type="ORF">EGYM00163_LOCUS300</name>
</gene>
<dbReference type="Gene3D" id="2.60.120.10">
    <property type="entry name" value="Jelly Rolls"/>
    <property type="match status" value="1"/>
</dbReference>
<dbReference type="CDD" id="cd00038">
    <property type="entry name" value="CAP_ED"/>
    <property type="match status" value="1"/>
</dbReference>
<feature type="transmembrane region" description="Helical" evidence="6">
    <location>
        <begin position="123"/>
        <end position="143"/>
    </location>
</feature>
<dbReference type="InterPro" id="IPR018490">
    <property type="entry name" value="cNMP-bd_dom_sf"/>
</dbReference>
<dbReference type="Pfam" id="PF00916">
    <property type="entry name" value="Sulfate_transp"/>
    <property type="match status" value="1"/>
</dbReference>
<feature type="transmembrane region" description="Helical" evidence="6">
    <location>
        <begin position="287"/>
        <end position="306"/>
    </location>
</feature>
<feature type="domain" description="Cyclic nucleotide-binding" evidence="7">
    <location>
        <begin position="531"/>
        <end position="651"/>
    </location>
</feature>
<evidence type="ECO:0000256" key="5">
    <source>
        <dbReference type="ARBA" id="ARBA00023136"/>
    </source>
</evidence>
<keyword evidence="5 6" id="KW-0472">Membrane</keyword>
<dbReference type="InterPro" id="IPR000595">
    <property type="entry name" value="cNMP-bd_dom"/>
</dbReference>
<evidence type="ECO:0000259" key="8">
    <source>
        <dbReference type="PROSITE" id="PS50222"/>
    </source>
</evidence>
<dbReference type="Gene3D" id="3.30.750.24">
    <property type="entry name" value="STAS domain"/>
    <property type="match status" value="1"/>
</dbReference>
<dbReference type="SMART" id="SM00100">
    <property type="entry name" value="cNMP"/>
    <property type="match status" value="1"/>
</dbReference>
<comment type="subcellular location">
    <subcellularLocation>
        <location evidence="1">Membrane</location>
        <topology evidence="1">Multi-pass membrane protein</topology>
    </subcellularLocation>
</comment>
<dbReference type="Pfam" id="PF00027">
    <property type="entry name" value="cNMP_binding"/>
    <property type="match status" value="1"/>
</dbReference>
<evidence type="ECO:0000256" key="3">
    <source>
        <dbReference type="ARBA" id="ARBA00022837"/>
    </source>
</evidence>
<dbReference type="PANTHER" id="PTHR43310:SF2">
    <property type="entry name" value="SLC26A_SULP TRANSPORTER DOMAIN-CONTAINING PROTEIN"/>
    <property type="match status" value="1"/>
</dbReference>
<feature type="transmembrane region" description="Helical" evidence="6">
    <location>
        <begin position="318"/>
        <end position="349"/>
    </location>
</feature>
<dbReference type="InterPro" id="IPR011992">
    <property type="entry name" value="EF-hand-dom_pair"/>
</dbReference>
<dbReference type="SUPFAM" id="SSF52091">
    <property type="entry name" value="SpoIIaa-like"/>
    <property type="match status" value="1"/>
</dbReference>
<dbReference type="InterPro" id="IPR018247">
    <property type="entry name" value="EF_Hand_1_Ca_BS"/>
</dbReference>
<sequence length="983" mass="111044">MAAHLVRSIPKENLQVELLPTMIASIALSTLLVSFVTYVLGAFGWTRLVQFTPTTVVRGFLACVGVEIIKTAVENATGSVFHEGFSHNIPLVFRLDFWLWLVPALAVGVPLYTLKRYNIIRSVFLFPAFLIIPIVAFYSILFVTGTTLQEARHTGWLYPEARSGGCLDHWLAFDYQNVNYSALLGTSSYMVIMIVIVAIDFLLKLAGTEDTLKIDVDFDHEFRVTGMANSVLGFFLLPPGYGSLKFLLLNHSVVGNVNSRLPAAIASVFNFCLFLAGFPLINYLPRFFLAGLFIYAALAFVVENLVDSYQFLTKKEYAVVWLLVILHFFMPLVLEIGVGLLLASGVFVIQYATRCPIKIYMSGADYRAVTRTLRDTQKLAQLGNKMLTIVRLQGYIFFGTASQVLQALEPLFHHKSSGRSELVHHLVLDFEEVTGVDTSSHAVFNKLSRQAKRHNLVILWTGLNYRRYQRLKQAQVLTSAVTFPDLDSAVEWCEDQLLSFSSEARSRWLLTDALCYIHAVHYVQYMALSTFHGLVAPSFVRRFVNYCEPRTLEAKDYLFRAGDCVDEFHFVRDGRLEVYLSIGDGQMRRIGIRTGGTFLNVEGFWLAQPSDHIVRATERTRLWVLNRESMRDMEREAPELAIQVRDSVLRHTLTTDMRLRRRLVAFAKEEPQKQTSKSLQSWRPNFTTAVCSIPQALDEMVDQDTEAVAAPRRPISLSADPEDSYLPPLLSGEKAQYTDFFNRYASQIALSPDWMATDGSLVGERMAERAKLLHKIRLITKLQAGTQSERQLTVTGYELAPKNVTLKEFLECMRRALLAPLPNSEKDTLWNMFQEKANGSDVIATTALYDMCTPSHGSLSKDQLRDLVNEVDDELGGAITFEKVLHLFSRMRRRQLFAEQLERAFKRFLPSGWDIDSDDDMDFSLSSSLTSAKCITSHSLKEALQRFGVDSSDEAVEGMMIEADANNDKLVDFDEFVTAVCTL</sequence>
<feature type="transmembrane region" description="Helical" evidence="6">
    <location>
        <begin position="21"/>
        <end position="45"/>
    </location>
</feature>
<feature type="transmembrane region" description="Helical" evidence="6">
    <location>
        <begin position="261"/>
        <end position="280"/>
    </location>
</feature>
<dbReference type="InterPro" id="IPR002645">
    <property type="entry name" value="STAS_dom"/>
</dbReference>
<reference evidence="10" key="1">
    <citation type="submission" date="2021-01" db="EMBL/GenBank/DDBJ databases">
        <authorList>
            <person name="Corre E."/>
            <person name="Pelletier E."/>
            <person name="Niang G."/>
            <person name="Scheremetjew M."/>
            <person name="Finn R."/>
            <person name="Kale V."/>
            <person name="Holt S."/>
            <person name="Cochrane G."/>
            <person name="Meng A."/>
            <person name="Brown T."/>
            <person name="Cohen L."/>
        </authorList>
    </citation>
    <scope>NUCLEOTIDE SEQUENCE</scope>
    <source>
        <strain evidence="10">CCMP1594</strain>
    </source>
</reference>
<evidence type="ECO:0008006" key="11">
    <source>
        <dbReference type="Google" id="ProtNLM"/>
    </source>
</evidence>
<dbReference type="GO" id="GO:0016020">
    <property type="term" value="C:membrane"/>
    <property type="evidence" value="ECO:0007669"/>
    <property type="project" value="UniProtKB-SubCell"/>
</dbReference>
<feature type="domain" description="EF-hand" evidence="8">
    <location>
        <begin position="951"/>
        <end position="983"/>
    </location>
</feature>
<name>A0A7S4C834_9EUGL</name>
<dbReference type="PANTHER" id="PTHR43310">
    <property type="entry name" value="SULFATE TRANSPORTER YBAR-RELATED"/>
    <property type="match status" value="1"/>
</dbReference>
<dbReference type="CDD" id="cd07042">
    <property type="entry name" value="STAS_SulP_like_sulfate_transporter"/>
    <property type="match status" value="1"/>
</dbReference>
<evidence type="ECO:0000256" key="4">
    <source>
        <dbReference type="ARBA" id="ARBA00022989"/>
    </source>
</evidence>
<dbReference type="Gene3D" id="1.10.238.10">
    <property type="entry name" value="EF-hand"/>
    <property type="match status" value="1"/>
</dbReference>
<keyword evidence="2 6" id="KW-0812">Transmembrane</keyword>
<dbReference type="CDD" id="cd00051">
    <property type="entry name" value="EFh"/>
    <property type="match status" value="1"/>
</dbReference>
<feature type="transmembrane region" description="Helical" evidence="6">
    <location>
        <begin position="97"/>
        <end position="114"/>
    </location>
</feature>
<dbReference type="SUPFAM" id="SSF47473">
    <property type="entry name" value="EF-hand"/>
    <property type="match status" value="1"/>
</dbReference>
<dbReference type="InterPro" id="IPR036513">
    <property type="entry name" value="STAS_dom_sf"/>
</dbReference>
<dbReference type="GO" id="GO:0005509">
    <property type="term" value="F:calcium ion binding"/>
    <property type="evidence" value="ECO:0007669"/>
    <property type="project" value="InterPro"/>
</dbReference>
<proteinExistence type="predicted"/>
<evidence type="ECO:0000256" key="1">
    <source>
        <dbReference type="ARBA" id="ARBA00004141"/>
    </source>
</evidence>
<dbReference type="AlphaFoldDB" id="A0A7S4C834"/>
<feature type="domain" description="STAS" evidence="9">
    <location>
        <begin position="387"/>
        <end position="493"/>
    </location>
</feature>
<dbReference type="InterPro" id="IPR002048">
    <property type="entry name" value="EF_hand_dom"/>
</dbReference>
<dbReference type="SUPFAM" id="SSF51206">
    <property type="entry name" value="cAMP-binding domain-like"/>
    <property type="match status" value="1"/>
</dbReference>
<dbReference type="PROSITE" id="PS50801">
    <property type="entry name" value="STAS"/>
    <property type="match status" value="1"/>
</dbReference>
<keyword evidence="4 6" id="KW-1133">Transmembrane helix</keyword>
<keyword evidence="3" id="KW-0106">Calcium</keyword>
<dbReference type="InterPro" id="IPR014710">
    <property type="entry name" value="RmlC-like_jellyroll"/>
</dbReference>
<evidence type="ECO:0000259" key="9">
    <source>
        <dbReference type="PROSITE" id="PS50801"/>
    </source>
</evidence>
<dbReference type="EMBL" id="HBJA01001201">
    <property type="protein sequence ID" value="CAE0789187.1"/>
    <property type="molecule type" value="Transcribed_RNA"/>
</dbReference>
<feature type="transmembrane region" description="Helical" evidence="6">
    <location>
        <begin position="224"/>
        <end position="241"/>
    </location>
</feature>
<dbReference type="PROSITE" id="PS50222">
    <property type="entry name" value="EF_HAND_2"/>
    <property type="match status" value="1"/>
</dbReference>
<protein>
    <recommendedName>
        <fullName evidence="11">Calmodulin</fullName>
    </recommendedName>
</protein>
<evidence type="ECO:0000313" key="10">
    <source>
        <dbReference type="EMBL" id="CAE0789187.1"/>
    </source>
</evidence>
<dbReference type="PROSITE" id="PS00018">
    <property type="entry name" value="EF_HAND_1"/>
    <property type="match status" value="1"/>
</dbReference>
<dbReference type="InterPro" id="IPR052706">
    <property type="entry name" value="Membrane-Transporter-like"/>
</dbReference>
<accession>A0A7S4C834</accession>
<dbReference type="PROSITE" id="PS50042">
    <property type="entry name" value="CNMP_BINDING_3"/>
    <property type="match status" value="1"/>
</dbReference>
<dbReference type="InterPro" id="IPR011547">
    <property type="entry name" value="SLC26A/SulP_dom"/>
</dbReference>
<organism evidence="10">
    <name type="scientific">Eutreptiella gymnastica</name>
    <dbReference type="NCBI Taxonomy" id="73025"/>
    <lineage>
        <taxon>Eukaryota</taxon>
        <taxon>Discoba</taxon>
        <taxon>Euglenozoa</taxon>
        <taxon>Euglenida</taxon>
        <taxon>Spirocuta</taxon>
        <taxon>Euglenophyceae</taxon>
        <taxon>Eutreptiales</taxon>
        <taxon>Eutreptiaceae</taxon>
        <taxon>Eutreptiella</taxon>
    </lineage>
</organism>
<feature type="transmembrane region" description="Helical" evidence="6">
    <location>
        <begin position="180"/>
        <end position="203"/>
    </location>
</feature>
<evidence type="ECO:0000256" key="2">
    <source>
        <dbReference type="ARBA" id="ARBA00022692"/>
    </source>
</evidence>